<protein>
    <submittedName>
        <fullName evidence="2">HNH endonuclease signature motif containing protein</fullName>
    </submittedName>
</protein>
<dbReference type="InterPro" id="IPR003870">
    <property type="entry name" value="DUF222"/>
</dbReference>
<keyword evidence="2" id="KW-0378">Hydrolase</keyword>
<dbReference type="RefSeq" id="WP_232497526.1">
    <property type="nucleotide sequence ID" value="NZ_BAAANH010000004.1"/>
</dbReference>
<feature type="domain" description="DUF222" evidence="1">
    <location>
        <begin position="47"/>
        <end position="329"/>
    </location>
</feature>
<keyword evidence="3" id="KW-1185">Reference proteome</keyword>
<dbReference type="EMBL" id="BAAANH010000004">
    <property type="protein sequence ID" value="GAA1762855.1"/>
    <property type="molecule type" value="Genomic_DNA"/>
</dbReference>
<dbReference type="InterPro" id="IPR003615">
    <property type="entry name" value="HNH_nuc"/>
</dbReference>
<dbReference type="Proteomes" id="UP001500506">
    <property type="component" value="Unassembled WGS sequence"/>
</dbReference>
<keyword evidence="2" id="KW-0255">Endonuclease</keyword>
<evidence type="ECO:0000259" key="1">
    <source>
        <dbReference type="Pfam" id="PF02720"/>
    </source>
</evidence>
<dbReference type="CDD" id="cd00085">
    <property type="entry name" value="HNHc"/>
    <property type="match status" value="1"/>
</dbReference>
<keyword evidence="2" id="KW-0540">Nuclease</keyword>
<comment type="caution">
    <text evidence="2">The sequence shown here is derived from an EMBL/GenBank/DDBJ whole genome shotgun (WGS) entry which is preliminary data.</text>
</comment>
<organism evidence="2 3">
    <name type="scientific">Agromyces humatus</name>
    <dbReference type="NCBI Taxonomy" id="279573"/>
    <lineage>
        <taxon>Bacteria</taxon>
        <taxon>Bacillati</taxon>
        <taxon>Actinomycetota</taxon>
        <taxon>Actinomycetes</taxon>
        <taxon>Micrococcales</taxon>
        <taxon>Microbacteriaceae</taxon>
        <taxon>Agromyces</taxon>
    </lineage>
</organism>
<evidence type="ECO:0000313" key="2">
    <source>
        <dbReference type="EMBL" id="GAA1762855.1"/>
    </source>
</evidence>
<dbReference type="Pfam" id="PF02720">
    <property type="entry name" value="DUF222"/>
    <property type="match status" value="1"/>
</dbReference>
<proteinExistence type="predicted"/>
<gene>
    <name evidence="2" type="ORF">GCM10009747_22910</name>
</gene>
<accession>A0ABP4WTW9</accession>
<reference evidence="3" key="1">
    <citation type="journal article" date="2019" name="Int. J. Syst. Evol. Microbiol.">
        <title>The Global Catalogue of Microorganisms (GCM) 10K type strain sequencing project: providing services to taxonomists for standard genome sequencing and annotation.</title>
        <authorList>
            <consortium name="The Broad Institute Genomics Platform"/>
            <consortium name="The Broad Institute Genome Sequencing Center for Infectious Disease"/>
            <person name="Wu L."/>
            <person name="Ma J."/>
        </authorList>
    </citation>
    <scope>NUCLEOTIDE SEQUENCE [LARGE SCALE GENOMIC DNA]</scope>
    <source>
        <strain evidence="3">JCM 14319</strain>
    </source>
</reference>
<evidence type="ECO:0000313" key="3">
    <source>
        <dbReference type="Proteomes" id="UP001500506"/>
    </source>
</evidence>
<dbReference type="GO" id="GO:0004519">
    <property type="term" value="F:endonuclease activity"/>
    <property type="evidence" value="ECO:0007669"/>
    <property type="project" value="UniProtKB-KW"/>
</dbReference>
<name>A0ABP4WTW9_9MICO</name>
<sequence>MTPGTTVATGLDLILDRIHDVDGAQTEINRAHARQWGALAELMRLARANPHVYLRAEGMARADALRFAEDAAAFDVGLRLRLSTNRVRSIAHSAQVLEDRLPTLHAAFAAGHTTVDHVTAAVDLVMGWHDDAALPEFDEKLAAAASNSTASSFRLRARRLKQRLLREPAEVRHARAFADRRVWVEPTDDGMTFIHALVAAPDAVRIIQRLNATARAEQQKSRRGEAGWRSRDQIRADLAVAWLAGDGTPTAAKVRPMLLIPLLSLLGEGDQPIELPGYGSIDRVSAARLFAKAPSFRRVATDPFTGEILEYDRTRYRPTKAQRDWIALRFEQCIDPNCSRPADDSDVDHLEEWVRDVGPTNGDNLFPLCEISNRRKNVSRVAYRRLPKGRVSITTPTGFTTVSEPTAIPEAAPF</sequence>